<proteinExistence type="predicted"/>
<accession>A0A8D8MC71</accession>
<dbReference type="AlphaFoldDB" id="A0A8D8MC71"/>
<dbReference type="EMBL" id="HBUE01296326">
    <property type="protein sequence ID" value="CAG6576594.1"/>
    <property type="molecule type" value="Transcribed_RNA"/>
</dbReference>
<sequence length="106" mass="12141">MIPKLVPAHHLRLAGCSHLLSYAAAPSSPTSQLGSLTSMSWTFWTSPSGCRLRTGMMMAPTVARRTWYWSYWLSGLEENHLKLIIFFYKIVRQILTNVRRELTSIN</sequence>
<dbReference type="EMBL" id="HBUE01190442">
    <property type="protein sequence ID" value="CAG6524905.1"/>
    <property type="molecule type" value="Transcribed_RNA"/>
</dbReference>
<organism evidence="1">
    <name type="scientific">Culex pipiens</name>
    <name type="common">House mosquito</name>
    <dbReference type="NCBI Taxonomy" id="7175"/>
    <lineage>
        <taxon>Eukaryota</taxon>
        <taxon>Metazoa</taxon>
        <taxon>Ecdysozoa</taxon>
        <taxon>Arthropoda</taxon>
        <taxon>Hexapoda</taxon>
        <taxon>Insecta</taxon>
        <taxon>Pterygota</taxon>
        <taxon>Neoptera</taxon>
        <taxon>Endopterygota</taxon>
        <taxon>Diptera</taxon>
        <taxon>Nematocera</taxon>
        <taxon>Culicoidea</taxon>
        <taxon>Culicidae</taxon>
        <taxon>Culicinae</taxon>
        <taxon>Culicini</taxon>
        <taxon>Culex</taxon>
        <taxon>Culex</taxon>
    </lineage>
</organism>
<protein>
    <submittedName>
        <fullName evidence="1">(northern house mosquito) hypothetical protein</fullName>
    </submittedName>
</protein>
<name>A0A8D8MC71_CULPI</name>
<reference evidence="1" key="1">
    <citation type="submission" date="2021-05" db="EMBL/GenBank/DDBJ databases">
        <authorList>
            <person name="Alioto T."/>
            <person name="Alioto T."/>
            <person name="Gomez Garrido J."/>
        </authorList>
    </citation>
    <scope>NUCLEOTIDE SEQUENCE</scope>
</reference>
<evidence type="ECO:0000313" key="1">
    <source>
        <dbReference type="EMBL" id="CAG6524905.1"/>
    </source>
</evidence>